<sequence>QFSSSHNIRVWHTLAEEFDESCLIPIVDHSSGLIIPIYSHINDEVYIKHDIFAIHQLVPNEKGIFQQDNTSQSPNLNSLENLWQEVESCLCSSLNKLTSIKDLKEKVKNV</sequence>
<proteinExistence type="predicted"/>
<evidence type="ECO:0000313" key="1">
    <source>
        <dbReference type="EMBL" id="CAG8613425.1"/>
    </source>
</evidence>
<name>A0ACA9MXP3_9GLOM</name>
<reference evidence="1" key="1">
    <citation type="submission" date="2021-06" db="EMBL/GenBank/DDBJ databases">
        <authorList>
            <person name="Kallberg Y."/>
            <person name="Tangrot J."/>
            <person name="Rosling A."/>
        </authorList>
    </citation>
    <scope>NUCLEOTIDE SEQUENCE</scope>
    <source>
        <strain evidence="1">28 12/20/2015</strain>
    </source>
</reference>
<dbReference type="EMBL" id="CAJVPW010010271">
    <property type="protein sequence ID" value="CAG8613425.1"/>
    <property type="molecule type" value="Genomic_DNA"/>
</dbReference>
<organism evidence="1 2">
    <name type="scientific">Cetraspora pellucida</name>
    <dbReference type="NCBI Taxonomy" id="1433469"/>
    <lineage>
        <taxon>Eukaryota</taxon>
        <taxon>Fungi</taxon>
        <taxon>Fungi incertae sedis</taxon>
        <taxon>Mucoromycota</taxon>
        <taxon>Glomeromycotina</taxon>
        <taxon>Glomeromycetes</taxon>
        <taxon>Diversisporales</taxon>
        <taxon>Gigasporaceae</taxon>
        <taxon>Cetraspora</taxon>
    </lineage>
</organism>
<feature type="non-terminal residue" evidence="1">
    <location>
        <position position="1"/>
    </location>
</feature>
<gene>
    <name evidence="1" type="ORF">SPELUC_LOCUS7584</name>
</gene>
<comment type="caution">
    <text evidence="1">The sequence shown here is derived from an EMBL/GenBank/DDBJ whole genome shotgun (WGS) entry which is preliminary data.</text>
</comment>
<dbReference type="Proteomes" id="UP000789366">
    <property type="component" value="Unassembled WGS sequence"/>
</dbReference>
<protein>
    <submittedName>
        <fullName evidence="1">1773_t:CDS:1</fullName>
    </submittedName>
</protein>
<accession>A0ACA9MXP3</accession>
<evidence type="ECO:0000313" key="2">
    <source>
        <dbReference type="Proteomes" id="UP000789366"/>
    </source>
</evidence>
<keyword evidence="2" id="KW-1185">Reference proteome</keyword>